<reference evidence="1 2" key="1">
    <citation type="submission" date="2014-06" db="EMBL/GenBank/DDBJ databases">
        <title>Evolutionary Origins and Diversification of the Mycorrhizal Mutualists.</title>
        <authorList>
            <consortium name="DOE Joint Genome Institute"/>
            <consortium name="Mycorrhizal Genomics Consortium"/>
            <person name="Kohler A."/>
            <person name="Kuo A."/>
            <person name="Nagy L.G."/>
            <person name="Floudas D."/>
            <person name="Copeland A."/>
            <person name="Barry K.W."/>
            <person name="Cichocki N."/>
            <person name="Veneault-Fourrey C."/>
            <person name="LaButti K."/>
            <person name="Lindquist E.A."/>
            <person name="Lipzen A."/>
            <person name="Lundell T."/>
            <person name="Morin E."/>
            <person name="Murat C."/>
            <person name="Riley R."/>
            <person name="Ohm R."/>
            <person name="Sun H."/>
            <person name="Tunlid A."/>
            <person name="Henrissat B."/>
            <person name="Grigoriev I.V."/>
            <person name="Hibbett D.S."/>
            <person name="Martin F."/>
        </authorList>
    </citation>
    <scope>NUCLEOTIDE SEQUENCE [LARGE SCALE GENOMIC DNA]</scope>
    <source>
        <strain evidence="1 2">SS14</strain>
    </source>
</reference>
<keyword evidence="2" id="KW-1185">Reference proteome</keyword>
<gene>
    <name evidence="1" type="ORF">M422DRAFT_123787</name>
</gene>
<feature type="non-terminal residue" evidence="1">
    <location>
        <position position="57"/>
    </location>
</feature>
<dbReference type="AlphaFoldDB" id="A0A0C9TVZ4"/>
<proteinExistence type="predicted"/>
<name>A0A0C9TVZ4_SPHS4</name>
<feature type="non-terminal residue" evidence="1">
    <location>
        <position position="1"/>
    </location>
</feature>
<evidence type="ECO:0000313" key="1">
    <source>
        <dbReference type="EMBL" id="KIJ25964.1"/>
    </source>
</evidence>
<dbReference type="EMBL" id="KN837390">
    <property type="protein sequence ID" value="KIJ25964.1"/>
    <property type="molecule type" value="Genomic_DNA"/>
</dbReference>
<dbReference type="HOGENOM" id="CLU_2997972_0_0_1"/>
<protein>
    <submittedName>
        <fullName evidence="1">Uncharacterized protein</fullName>
    </submittedName>
</protein>
<sequence>WPKPNVWKNSGFDIGYWSSGCEKWFQDRKQRIRDGDVQIKTGEKWRSSLVRNRKTRK</sequence>
<evidence type="ECO:0000313" key="2">
    <source>
        <dbReference type="Proteomes" id="UP000054279"/>
    </source>
</evidence>
<accession>A0A0C9TVZ4</accession>
<dbReference type="Proteomes" id="UP000054279">
    <property type="component" value="Unassembled WGS sequence"/>
</dbReference>
<organism evidence="1 2">
    <name type="scientific">Sphaerobolus stellatus (strain SS14)</name>
    <dbReference type="NCBI Taxonomy" id="990650"/>
    <lineage>
        <taxon>Eukaryota</taxon>
        <taxon>Fungi</taxon>
        <taxon>Dikarya</taxon>
        <taxon>Basidiomycota</taxon>
        <taxon>Agaricomycotina</taxon>
        <taxon>Agaricomycetes</taxon>
        <taxon>Phallomycetidae</taxon>
        <taxon>Geastrales</taxon>
        <taxon>Sphaerobolaceae</taxon>
        <taxon>Sphaerobolus</taxon>
    </lineage>
</organism>